<dbReference type="InterPro" id="IPR014016">
    <property type="entry name" value="UvrD-like_ATP-bd"/>
</dbReference>
<reference evidence="15" key="1">
    <citation type="submission" date="2021-01" db="EMBL/GenBank/DDBJ databases">
        <title>Description of Breznakiella homolactica.</title>
        <authorList>
            <person name="Song Y."/>
            <person name="Brune A."/>
        </authorList>
    </citation>
    <scope>NUCLEOTIDE SEQUENCE</scope>
    <source>
        <strain evidence="15">RmG30</strain>
    </source>
</reference>
<proteinExistence type="inferred from homology"/>
<evidence type="ECO:0000259" key="13">
    <source>
        <dbReference type="PROSITE" id="PS51198"/>
    </source>
</evidence>
<accession>A0A7T7XKW5</accession>
<dbReference type="Gene3D" id="3.40.50.300">
    <property type="entry name" value="P-loop containing nucleotide triphosphate hydrolases"/>
    <property type="match status" value="2"/>
</dbReference>
<evidence type="ECO:0000256" key="6">
    <source>
        <dbReference type="ARBA" id="ARBA00023125"/>
    </source>
</evidence>
<keyword evidence="7" id="KW-0413">Isomerase</keyword>
<dbReference type="InterPro" id="IPR014017">
    <property type="entry name" value="DNA_helicase_UvrD-like_C"/>
</dbReference>
<evidence type="ECO:0000313" key="16">
    <source>
        <dbReference type="Proteomes" id="UP000595917"/>
    </source>
</evidence>
<dbReference type="PANTHER" id="PTHR11070:SF2">
    <property type="entry name" value="ATP-DEPENDENT DNA HELICASE SRS2"/>
    <property type="match status" value="1"/>
</dbReference>
<evidence type="ECO:0000256" key="10">
    <source>
        <dbReference type="ARBA" id="ARBA00034923"/>
    </source>
</evidence>
<evidence type="ECO:0000256" key="8">
    <source>
        <dbReference type="ARBA" id="ARBA00034617"/>
    </source>
</evidence>
<evidence type="ECO:0000256" key="3">
    <source>
        <dbReference type="ARBA" id="ARBA00022801"/>
    </source>
</evidence>
<feature type="domain" description="UvrD-like helicase C-terminal" evidence="14">
    <location>
        <begin position="278"/>
        <end position="562"/>
    </location>
</feature>
<dbReference type="EMBL" id="CP067089">
    <property type="protein sequence ID" value="QQO08274.1"/>
    <property type="molecule type" value="Genomic_DNA"/>
</dbReference>
<comment type="catalytic activity">
    <reaction evidence="11">
        <text>ATP + H2O = ADP + phosphate + H(+)</text>
        <dbReference type="Rhea" id="RHEA:13065"/>
        <dbReference type="ChEBI" id="CHEBI:15377"/>
        <dbReference type="ChEBI" id="CHEBI:15378"/>
        <dbReference type="ChEBI" id="CHEBI:30616"/>
        <dbReference type="ChEBI" id="CHEBI:43474"/>
        <dbReference type="ChEBI" id="CHEBI:456216"/>
        <dbReference type="EC" id="5.6.2.4"/>
    </reaction>
</comment>
<evidence type="ECO:0000256" key="4">
    <source>
        <dbReference type="ARBA" id="ARBA00022806"/>
    </source>
</evidence>
<keyword evidence="2 12" id="KW-0547">Nucleotide-binding</keyword>
<dbReference type="PANTHER" id="PTHR11070">
    <property type="entry name" value="UVRD / RECB / PCRA DNA HELICASE FAMILY MEMBER"/>
    <property type="match status" value="1"/>
</dbReference>
<dbReference type="AlphaFoldDB" id="A0A7T7XKW5"/>
<dbReference type="PROSITE" id="PS51198">
    <property type="entry name" value="UVRD_HELICASE_ATP_BIND"/>
    <property type="match status" value="1"/>
</dbReference>
<dbReference type="CDD" id="cd18807">
    <property type="entry name" value="SF1_C_UvrD"/>
    <property type="match status" value="1"/>
</dbReference>
<dbReference type="Pfam" id="PF13361">
    <property type="entry name" value="UvrD_C"/>
    <property type="match status" value="1"/>
</dbReference>
<dbReference type="GO" id="GO:0005524">
    <property type="term" value="F:ATP binding"/>
    <property type="evidence" value="ECO:0007669"/>
    <property type="project" value="UniProtKB-UniRule"/>
</dbReference>
<keyword evidence="16" id="KW-1185">Reference proteome</keyword>
<evidence type="ECO:0000256" key="1">
    <source>
        <dbReference type="ARBA" id="ARBA00009922"/>
    </source>
</evidence>
<evidence type="ECO:0000256" key="7">
    <source>
        <dbReference type="ARBA" id="ARBA00023235"/>
    </source>
</evidence>
<protein>
    <recommendedName>
        <fullName evidence="9">DNA 3'-5' helicase</fullName>
        <ecNumber evidence="9">5.6.2.4</ecNumber>
    </recommendedName>
    <alternativeName>
        <fullName evidence="10">DNA 3'-5' helicase II</fullName>
    </alternativeName>
</protein>
<name>A0A7T7XKW5_9SPIR</name>
<evidence type="ECO:0000259" key="14">
    <source>
        <dbReference type="PROSITE" id="PS51217"/>
    </source>
</evidence>
<evidence type="ECO:0000256" key="5">
    <source>
        <dbReference type="ARBA" id="ARBA00022840"/>
    </source>
</evidence>
<keyword evidence="6" id="KW-0238">DNA-binding</keyword>
<comment type="similarity">
    <text evidence="1">Belongs to the helicase family. UvrD subfamily.</text>
</comment>
<dbReference type="GO" id="GO:0016787">
    <property type="term" value="F:hydrolase activity"/>
    <property type="evidence" value="ECO:0007669"/>
    <property type="project" value="UniProtKB-UniRule"/>
</dbReference>
<dbReference type="RefSeq" id="WP_215625580.1">
    <property type="nucleotide sequence ID" value="NZ_CP067089.2"/>
</dbReference>
<dbReference type="Pfam" id="PF00580">
    <property type="entry name" value="UvrD-helicase"/>
    <property type="match status" value="1"/>
</dbReference>
<dbReference type="GO" id="GO:0005829">
    <property type="term" value="C:cytosol"/>
    <property type="evidence" value="ECO:0007669"/>
    <property type="project" value="TreeGrafter"/>
</dbReference>
<evidence type="ECO:0000256" key="12">
    <source>
        <dbReference type="PROSITE-ProRule" id="PRU00560"/>
    </source>
</evidence>
<feature type="domain" description="UvrD-like helicase ATP-binding" evidence="13">
    <location>
        <begin position="8"/>
        <end position="277"/>
    </location>
</feature>
<dbReference type="Gene3D" id="1.10.486.10">
    <property type="entry name" value="PCRA, domain 4"/>
    <property type="match status" value="1"/>
</dbReference>
<gene>
    <name evidence="15" type="ORF">JFL75_15225</name>
</gene>
<dbReference type="GO" id="GO:0003677">
    <property type="term" value="F:DNA binding"/>
    <property type="evidence" value="ECO:0007669"/>
    <property type="project" value="UniProtKB-KW"/>
</dbReference>
<dbReference type="SUPFAM" id="SSF52540">
    <property type="entry name" value="P-loop containing nucleoside triphosphate hydrolases"/>
    <property type="match status" value="1"/>
</dbReference>
<dbReference type="KEGG" id="bhc:JFL75_15225"/>
<keyword evidence="5 12" id="KW-0067">ATP-binding</keyword>
<dbReference type="Proteomes" id="UP000595917">
    <property type="component" value="Chromosome"/>
</dbReference>
<dbReference type="InterPro" id="IPR000212">
    <property type="entry name" value="DNA_helicase_UvrD/REP"/>
</dbReference>
<evidence type="ECO:0000256" key="2">
    <source>
        <dbReference type="ARBA" id="ARBA00022741"/>
    </source>
</evidence>
<feature type="binding site" evidence="12">
    <location>
        <begin position="29"/>
        <end position="36"/>
    </location>
    <ligand>
        <name>ATP</name>
        <dbReference type="ChEBI" id="CHEBI:30616"/>
    </ligand>
</feature>
<dbReference type="GO" id="GO:0043138">
    <property type="term" value="F:3'-5' DNA helicase activity"/>
    <property type="evidence" value="ECO:0007669"/>
    <property type="project" value="UniProtKB-EC"/>
</dbReference>
<dbReference type="PROSITE" id="PS51217">
    <property type="entry name" value="UVRD_HELICASE_CTER"/>
    <property type="match status" value="1"/>
</dbReference>
<dbReference type="InterPro" id="IPR027417">
    <property type="entry name" value="P-loop_NTPase"/>
</dbReference>
<organism evidence="15 16">
    <name type="scientific">Breznakiella homolactica</name>
    <dbReference type="NCBI Taxonomy" id="2798577"/>
    <lineage>
        <taxon>Bacteria</taxon>
        <taxon>Pseudomonadati</taxon>
        <taxon>Spirochaetota</taxon>
        <taxon>Spirochaetia</taxon>
        <taxon>Spirochaetales</taxon>
        <taxon>Breznakiellaceae</taxon>
        <taxon>Breznakiella</taxon>
    </lineage>
</organism>
<dbReference type="EC" id="5.6.2.4" evidence="9"/>
<keyword evidence="3 12" id="KW-0378">Hydrolase</keyword>
<comment type="catalytic activity">
    <reaction evidence="8">
        <text>Couples ATP hydrolysis with the unwinding of duplex DNA by translocating in the 3'-5' direction.</text>
        <dbReference type="EC" id="5.6.2.4"/>
    </reaction>
</comment>
<dbReference type="GO" id="GO:0000725">
    <property type="term" value="P:recombinational repair"/>
    <property type="evidence" value="ECO:0007669"/>
    <property type="project" value="TreeGrafter"/>
</dbReference>
<dbReference type="CDD" id="cd17932">
    <property type="entry name" value="DEXQc_UvrD"/>
    <property type="match status" value="1"/>
</dbReference>
<keyword evidence="4 12" id="KW-0347">Helicase</keyword>
<dbReference type="Gene3D" id="1.10.10.160">
    <property type="match status" value="1"/>
</dbReference>
<evidence type="ECO:0000256" key="9">
    <source>
        <dbReference type="ARBA" id="ARBA00034808"/>
    </source>
</evidence>
<evidence type="ECO:0000256" key="11">
    <source>
        <dbReference type="ARBA" id="ARBA00048988"/>
    </source>
</evidence>
<dbReference type="InterPro" id="IPR013986">
    <property type="entry name" value="DExx_box_DNA_helicase_dom_sf"/>
</dbReference>
<evidence type="ECO:0000313" key="15">
    <source>
        <dbReference type="EMBL" id="QQO08274.1"/>
    </source>
</evidence>
<sequence length="667" mass="76864">MSKLKFEAELNDRQVHAVKTIEGPVLIIAGAGSGKTRVITYRIAHMLEKGIPQSAILALTFTNKAAREMEERVKELTGKKLQNLTVSTFHAFGVKVLREEIERLGYRKNFSIYDETDRTQLIKDCVRECRMSTEGVDLYALGQLFSNVKIGRFAWGDGANDAFEPVYREYQSSLKIYNALDFDDLLVLPIKLFEENPDVLERYRKRYRYIMVDEFQDTSFTQYRVMHLLSDRNVCVVGDDDQSIYSWRGANYENILMFERDFPGTEEIKLEQNYRSTTTILEAANGVISNNTNRKDKKLWSGNGGGKAIEIFNPRNESEEADFIASQIKKLLMQEKMKYDDFGVLIRANSMTRHIEEAFLAENIPYRVSGGTSFFQRKEIKDVLSYLRVIANTDDDVNLLRIINTPRRGIGKNTIAHITELAKKNHSSLWDAMSRMRYAKDTLFKEKGKSEIDEFMNLIEFFRNEILGKKGLSQKVRSLVDHIDYWAYLVTEYNKNEKAARWKFLNIESLIQSIETWEKNPDNMDPTLYPYLNRISLITRDDGDDEAGKGKVNLMTIHASKGLEFPVVFIAGAEDGIIPHAKSLEEGDGNIEEERRLFYVAITRAREKLYITSCIQRRRMQNIVDCVPSPFLTEIPQHLVEYHEGDKAVETAAEAEDYFAMIKSKFG</sequence>